<name>A0A1T2L0F7_9GAMM</name>
<reference evidence="5 6" key="1">
    <citation type="submission" date="2016-11" db="EMBL/GenBank/DDBJ databases">
        <title>Mixed transmission modes and dynamic genome evolution in an obligate animal-bacterial symbiosis.</title>
        <authorList>
            <person name="Russell S.L."/>
            <person name="Corbett-Detig R.B."/>
            <person name="Cavanaugh C.M."/>
        </authorList>
    </citation>
    <scope>NUCLEOTIDE SEQUENCE [LARGE SCALE GENOMIC DNA]</scope>
    <source>
        <strain evidence="5">Sveles-Q1</strain>
    </source>
</reference>
<keyword evidence="2 4" id="KW-0963">Cytoplasm</keyword>
<comment type="subunit">
    <text evidence="4">Interacts with the cytoplasmic NapA precursor.</text>
</comment>
<keyword evidence="6" id="KW-1185">Reference proteome</keyword>
<evidence type="ECO:0000313" key="6">
    <source>
        <dbReference type="Proteomes" id="UP000191110"/>
    </source>
</evidence>
<evidence type="ECO:0000256" key="1">
    <source>
        <dbReference type="ARBA" id="ARBA00004496"/>
    </source>
</evidence>
<comment type="similarity">
    <text evidence="4">Belongs to the NapD family.</text>
</comment>
<dbReference type="PANTHER" id="PTHR38603">
    <property type="entry name" value="CHAPERONE NAPD"/>
    <property type="match status" value="1"/>
</dbReference>
<dbReference type="RefSeq" id="WP_078484894.1">
    <property type="nucleotide sequence ID" value="NZ_MPRL01000080.1"/>
</dbReference>
<dbReference type="GO" id="GO:0005048">
    <property type="term" value="F:signal sequence binding"/>
    <property type="evidence" value="ECO:0007669"/>
    <property type="project" value="UniProtKB-UniRule"/>
</dbReference>
<comment type="function">
    <text evidence="4">Chaperone for NapA, the catalytic subunit of the periplasmic nitrate reductase. It binds directly and specifically to the twin-arginine signal peptide of NapA, preventing premature interaction with the Tat translocase and premature export.</text>
</comment>
<dbReference type="OrthoDB" id="6455702at2"/>
<dbReference type="Proteomes" id="UP000191110">
    <property type="component" value="Unassembled WGS sequence"/>
</dbReference>
<proteinExistence type="inferred from homology"/>
<dbReference type="InterPro" id="IPR005623">
    <property type="entry name" value="Chaperone_NapD_NO3_reduct"/>
</dbReference>
<comment type="caution">
    <text evidence="5">The sequence shown here is derived from an EMBL/GenBank/DDBJ whole genome shotgun (WGS) entry which is preliminary data.</text>
</comment>
<organism evidence="5 6">
    <name type="scientific">Solemya pervernicosa gill symbiont</name>
    <dbReference type="NCBI Taxonomy" id="642797"/>
    <lineage>
        <taxon>Bacteria</taxon>
        <taxon>Pseudomonadati</taxon>
        <taxon>Pseudomonadota</taxon>
        <taxon>Gammaproteobacteria</taxon>
        <taxon>sulfur-oxidizing symbionts</taxon>
    </lineage>
</organism>
<dbReference type="EMBL" id="MPRL01000080">
    <property type="protein sequence ID" value="OOZ38597.1"/>
    <property type="molecule type" value="Genomic_DNA"/>
</dbReference>
<evidence type="ECO:0000256" key="2">
    <source>
        <dbReference type="ARBA" id="ARBA00022490"/>
    </source>
</evidence>
<dbReference type="PANTHER" id="PTHR38603:SF1">
    <property type="entry name" value="CHAPERONE NAPD"/>
    <property type="match status" value="1"/>
</dbReference>
<dbReference type="GO" id="GO:0051224">
    <property type="term" value="P:negative regulation of protein transport"/>
    <property type="evidence" value="ECO:0007669"/>
    <property type="project" value="UniProtKB-UniRule"/>
</dbReference>
<keyword evidence="3 4" id="KW-0143">Chaperone</keyword>
<evidence type="ECO:0000256" key="4">
    <source>
        <dbReference type="HAMAP-Rule" id="MF_02200"/>
    </source>
</evidence>
<comment type="subcellular location">
    <subcellularLocation>
        <location evidence="1 4">Cytoplasm</location>
    </subcellularLocation>
</comment>
<dbReference type="GO" id="GO:0005737">
    <property type="term" value="C:cytoplasm"/>
    <property type="evidence" value="ECO:0007669"/>
    <property type="project" value="UniProtKB-SubCell"/>
</dbReference>
<evidence type="ECO:0000256" key="3">
    <source>
        <dbReference type="ARBA" id="ARBA00023186"/>
    </source>
</evidence>
<gene>
    <name evidence="4" type="primary">napD</name>
    <name evidence="5" type="ORF">BOW53_14960</name>
</gene>
<dbReference type="HAMAP" id="MF_02200">
    <property type="entry name" value="NapD"/>
    <property type="match status" value="1"/>
</dbReference>
<dbReference type="Gene3D" id="3.30.70.920">
    <property type="match status" value="1"/>
</dbReference>
<accession>A0A1T2L0F7</accession>
<sequence length="90" mass="10130">MNICGVLVHARPENIVPVKERLQHLEGVEVHAINDDGQLVVTLEQDDEGLMADTLMSFQNVDGVISASMIYHHNEDENNEEVEHLEEVVQ</sequence>
<protein>
    <recommendedName>
        <fullName evidence="4">Chaperone NapD</fullName>
    </recommendedName>
    <alternativeName>
        <fullName evidence="4">NapA signal peptide-binding chaperone NapD</fullName>
    </alternativeName>
</protein>
<dbReference type="Pfam" id="PF03927">
    <property type="entry name" value="NapD"/>
    <property type="match status" value="1"/>
</dbReference>
<dbReference type="AlphaFoldDB" id="A0A1T2L0F7"/>
<evidence type="ECO:0000313" key="5">
    <source>
        <dbReference type="EMBL" id="OOZ38597.1"/>
    </source>
</evidence>